<evidence type="ECO:0000313" key="4">
    <source>
        <dbReference type="EMBL" id="CAK0901454.1"/>
    </source>
</evidence>
<dbReference type="PRINTS" id="PR00081">
    <property type="entry name" value="GDHRDH"/>
</dbReference>
<comment type="similarity">
    <text evidence="1">Belongs to the short-chain dehydrogenases/reductases (SDR) family.</text>
</comment>
<comment type="caution">
    <text evidence="4">The sequence shown here is derived from an EMBL/GenBank/DDBJ whole genome shotgun (WGS) entry which is preliminary data.</text>
</comment>
<keyword evidence="2" id="KW-0521">NADP</keyword>
<reference evidence="4" key="1">
    <citation type="submission" date="2023-10" db="EMBL/GenBank/DDBJ databases">
        <authorList>
            <person name="Chen Y."/>
            <person name="Shah S."/>
            <person name="Dougan E. K."/>
            <person name="Thang M."/>
            <person name="Chan C."/>
        </authorList>
    </citation>
    <scope>NUCLEOTIDE SEQUENCE [LARGE SCALE GENOMIC DNA]</scope>
</reference>
<dbReference type="InterPro" id="IPR002347">
    <property type="entry name" value="SDR_fam"/>
</dbReference>
<dbReference type="SUPFAM" id="SSF51735">
    <property type="entry name" value="NAD(P)-binding Rossmann-fold domains"/>
    <property type="match status" value="1"/>
</dbReference>
<dbReference type="Gene3D" id="3.40.50.720">
    <property type="entry name" value="NAD(P)-binding Rossmann-like Domain"/>
    <property type="match status" value="1"/>
</dbReference>
<dbReference type="EMBL" id="CAUYUJ010020931">
    <property type="protein sequence ID" value="CAK0901454.1"/>
    <property type="molecule type" value="Genomic_DNA"/>
</dbReference>
<proteinExistence type="inferred from homology"/>
<evidence type="ECO:0000256" key="2">
    <source>
        <dbReference type="ARBA" id="ARBA00022857"/>
    </source>
</evidence>
<evidence type="ECO:0000313" key="5">
    <source>
        <dbReference type="Proteomes" id="UP001189429"/>
    </source>
</evidence>
<accession>A0ABN9XNG7</accession>
<feature type="non-terminal residue" evidence="4">
    <location>
        <position position="337"/>
    </location>
</feature>
<dbReference type="PANTHER" id="PTHR24320">
    <property type="entry name" value="RETINOL DEHYDROGENASE"/>
    <property type="match status" value="1"/>
</dbReference>
<evidence type="ECO:0000256" key="3">
    <source>
        <dbReference type="ARBA" id="ARBA00023002"/>
    </source>
</evidence>
<dbReference type="Proteomes" id="UP001189429">
    <property type="component" value="Unassembled WGS sequence"/>
</dbReference>
<protein>
    <recommendedName>
        <fullName evidence="6">Protochlorophyllide reductase</fullName>
    </recommendedName>
</protein>
<dbReference type="InterPro" id="IPR036291">
    <property type="entry name" value="NAD(P)-bd_dom_sf"/>
</dbReference>
<gene>
    <name evidence="4" type="ORF">PCOR1329_LOCUS78394</name>
</gene>
<keyword evidence="3" id="KW-0560">Oxidoreductase</keyword>
<sequence>MDHSQKHVAEAGRGHALMTTVRYLMGCTGWVSWLDAFALPALLDGSVPGWALVRGSTPPPLRAADALRAIRGLAAVTTSLSDGDALLSMVLLTEARHGALSCGEELAAASMKAETAQGSAGMAREVYAVELIKANSSAAKVEPAIMDVSVMASVRKFAAAFREKHDLLDILVANAGIAHSGPQARTIEGIEPIFATNHVGHQLLYTLLEDLIQSAADKKGDARVVAVSSGAHFEAKQGCAITEADLHALYDAEEPFKMGAYARSKLANVLFAREVAARNAQRHVFSNSVHPGVVHTEIWNKTNQDDREHGPIVQVFINIVEYFKESMWTSEEGALTQ</sequence>
<evidence type="ECO:0008006" key="6">
    <source>
        <dbReference type="Google" id="ProtNLM"/>
    </source>
</evidence>
<dbReference type="PANTHER" id="PTHR24320:SF282">
    <property type="entry name" value="WW DOMAIN-CONTAINING OXIDOREDUCTASE"/>
    <property type="match status" value="1"/>
</dbReference>
<organism evidence="4 5">
    <name type="scientific">Prorocentrum cordatum</name>
    <dbReference type="NCBI Taxonomy" id="2364126"/>
    <lineage>
        <taxon>Eukaryota</taxon>
        <taxon>Sar</taxon>
        <taxon>Alveolata</taxon>
        <taxon>Dinophyceae</taxon>
        <taxon>Prorocentrales</taxon>
        <taxon>Prorocentraceae</taxon>
        <taxon>Prorocentrum</taxon>
    </lineage>
</organism>
<name>A0ABN9XNG7_9DINO</name>
<dbReference type="Pfam" id="PF00106">
    <property type="entry name" value="adh_short"/>
    <property type="match status" value="1"/>
</dbReference>
<keyword evidence="5" id="KW-1185">Reference proteome</keyword>
<evidence type="ECO:0000256" key="1">
    <source>
        <dbReference type="ARBA" id="ARBA00006484"/>
    </source>
</evidence>